<organism evidence="1 2">
    <name type="scientific">Streptomyces chattanoogensis</name>
    <dbReference type="NCBI Taxonomy" id="66876"/>
    <lineage>
        <taxon>Bacteria</taxon>
        <taxon>Bacillati</taxon>
        <taxon>Actinomycetota</taxon>
        <taxon>Actinomycetes</taxon>
        <taxon>Kitasatosporales</taxon>
        <taxon>Streptomycetaceae</taxon>
        <taxon>Streptomyces</taxon>
    </lineage>
</organism>
<keyword evidence="2" id="KW-1185">Reference proteome</keyword>
<evidence type="ECO:0000313" key="2">
    <source>
        <dbReference type="Proteomes" id="UP000037982"/>
    </source>
</evidence>
<name>A0A0N0GZ59_9ACTN</name>
<reference evidence="2" key="1">
    <citation type="submission" date="2015-07" db="EMBL/GenBank/DDBJ databases">
        <authorList>
            <person name="Ju K.-S."/>
            <person name="Doroghazi J.R."/>
            <person name="Metcalf W.W."/>
        </authorList>
    </citation>
    <scope>NUCLEOTIDE SEQUENCE [LARGE SCALE GENOMIC DNA]</scope>
    <source>
        <strain evidence="2">NRRL ISP-5002</strain>
    </source>
</reference>
<dbReference type="AlphaFoldDB" id="A0A0N0GZ59"/>
<dbReference type="PATRIC" id="fig|66876.3.peg.4228"/>
<dbReference type="SUPFAM" id="SSF49899">
    <property type="entry name" value="Concanavalin A-like lectins/glucanases"/>
    <property type="match status" value="1"/>
</dbReference>
<comment type="caution">
    <text evidence="1">The sequence shown here is derived from an EMBL/GenBank/DDBJ whole genome shotgun (WGS) entry which is preliminary data.</text>
</comment>
<protein>
    <submittedName>
        <fullName evidence="1">Uncharacterized protein</fullName>
    </submittedName>
</protein>
<dbReference type="Gene3D" id="2.60.120.200">
    <property type="match status" value="1"/>
</dbReference>
<sequence length="369" mass="39755">MTLEFPIKADFSGSSLPAGWKKHGDAALTGDGWLRLVPARTFQAGTVLLDEDFSSAYGISVDFDLAAHGGTAHAGSVGDGISFYLIDGSTTTQVGGPGGALGYACYHKGRNEQKPGVTKGYAGIALDQWGAFSDGNEAGSDGPGRRPHHFVIRGSGNAYDGYRHLKAEKLPQLTLTPQATARVHLTLLDGKATVGVRLHNGLYKVVEDFDLAAATGQAALPKTFKLGLSASTGSATNNFDVRRLRIGLPLSVVPTLRQEPYPLSWPEEYKDMFAYPYSFELKARKADVRNWRIAFTVPPGAKVYKDSGAWWDVVEDGSKGVIEIRSPKKEGHGHVVPAGKSLTVDVTAAYKEKKDEYRKPANVYAEQID</sequence>
<gene>
    <name evidence="1" type="ORF">ADL29_19215</name>
</gene>
<evidence type="ECO:0000313" key="1">
    <source>
        <dbReference type="EMBL" id="KPC62462.1"/>
    </source>
</evidence>
<dbReference type="InterPro" id="IPR013320">
    <property type="entry name" value="ConA-like_dom_sf"/>
</dbReference>
<proteinExistence type="predicted"/>
<dbReference type="EMBL" id="LGKG01000139">
    <property type="protein sequence ID" value="KPC62462.1"/>
    <property type="molecule type" value="Genomic_DNA"/>
</dbReference>
<dbReference type="Proteomes" id="UP000037982">
    <property type="component" value="Unassembled WGS sequence"/>
</dbReference>
<accession>A0A0N0GZ59</accession>
<dbReference type="RefSeq" id="WP_053924879.1">
    <property type="nucleotide sequence ID" value="NZ_LGKG01000139.1"/>
</dbReference>